<reference evidence="1" key="1">
    <citation type="submission" date="2021-02" db="EMBL/GenBank/DDBJ databases">
        <authorList>
            <person name="Nowell W R."/>
        </authorList>
    </citation>
    <scope>NUCLEOTIDE SEQUENCE</scope>
</reference>
<dbReference type="EMBL" id="CAJOAY010022918">
    <property type="protein sequence ID" value="CAF4361839.1"/>
    <property type="molecule type" value="Genomic_DNA"/>
</dbReference>
<evidence type="ECO:0000313" key="2">
    <source>
        <dbReference type="Proteomes" id="UP000663881"/>
    </source>
</evidence>
<feature type="non-terminal residue" evidence="1">
    <location>
        <position position="1"/>
    </location>
</feature>
<accession>A0A820LR77</accession>
<dbReference type="AlphaFoldDB" id="A0A820LR77"/>
<dbReference type="Proteomes" id="UP000663881">
    <property type="component" value="Unassembled WGS sequence"/>
</dbReference>
<proteinExistence type="predicted"/>
<name>A0A820LR77_9BILA</name>
<dbReference type="Gene3D" id="1.25.10.10">
    <property type="entry name" value="Leucine-rich Repeat Variant"/>
    <property type="match status" value="1"/>
</dbReference>
<feature type="non-terminal residue" evidence="1">
    <location>
        <position position="215"/>
    </location>
</feature>
<evidence type="ECO:0008006" key="3">
    <source>
        <dbReference type="Google" id="ProtNLM"/>
    </source>
</evidence>
<evidence type="ECO:0000313" key="1">
    <source>
        <dbReference type="EMBL" id="CAF4361839.1"/>
    </source>
</evidence>
<dbReference type="InterPro" id="IPR011989">
    <property type="entry name" value="ARM-like"/>
</dbReference>
<protein>
    <recommendedName>
        <fullName evidence="3">Clathrin/coatomer adaptor adaptin-like N-terminal domain-containing protein</fullName>
    </recommendedName>
</protein>
<organism evidence="1 2">
    <name type="scientific">Adineta steineri</name>
    <dbReference type="NCBI Taxonomy" id="433720"/>
    <lineage>
        <taxon>Eukaryota</taxon>
        <taxon>Metazoa</taxon>
        <taxon>Spiralia</taxon>
        <taxon>Gnathifera</taxon>
        <taxon>Rotifera</taxon>
        <taxon>Eurotatoria</taxon>
        <taxon>Bdelloidea</taxon>
        <taxon>Adinetida</taxon>
        <taxon>Adinetidae</taxon>
        <taxon>Adineta</taxon>
    </lineage>
</organism>
<gene>
    <name evidence="1" type="ORF">OKA104_LOCUS49368</name>
</gene>
<sequence>IETALKNTNDSIVKQHLIELYALYIIKGHHFKLDLNTISDGLLNKDTCESTSYIFFKAAALEKRSFSNDIMKKLGEVASSKEYDDKARDNCLWAMAYSIKETNDKTTISAHVIDTLGVLLTDTEPSVKKTAAIAICYYANDPNTGISTKISEGLAELLNETDYDLLSNILSVYLRLSKQEKEIPHTAVEKLTPLLYREEYEIRENAIWTLKYIVD</sequence>
<comment type="caution">
    <text evidence="1">The sequence shown here is derived from an EMBL/GenBank/DDBJ whole genome shotgun (WGS) entry which is preliminary data.</text>
</comment>
<dbReference type="InterPro" id="IPR016024">
    <property type="entry name" value="ARM-type_fold"/>
</dbReference>
<dbReference type="SUPFAM" id="SSF48371">
    <property type="entry name" value="ARM repeat"/>
    <property type="match status" value="1"/>
</dbReference>